<dbReference type="SMART" id="SM00233">
    <property type="entry name" value="PH"/>
    <property type="match status" value="2"/>
</dbReference>
<dbReference type="InterPro" id="IPR011990">
    <property type="entry name" value="TPR-like_helical_dom_sf"/>
</dbReference>
<gene>
    <name evidence="4" type="ORF">GTHE00462_LOCUS37559</name>
</gene>
<evidence type="ECO:0000256" key="2">
    <source>
        <dbReference type="SAM" id="MobiDB-lite"/>
    </source>
</evidence>
<dbReference type="InterPro" id="IPR019734">
    <property type="entry name" value="TPR_rpt"/>
</dbReference>
<feature type="compositionally biased region" description="Low complexity" evidence="2">
    <location>
        <begin position="251"/>
        <end position="262"/>
    </location>
</feature>
<feature type="region of interest" description="Disordered" evidence="2">
    <location>
        <begin position="239"/>
        <end position="267"/>
    </location>
</feature>
<feature type="domain" description="PH" evidence="3">
    <location>
        <begin position="296"/>
        <end position="395"/>
    </location>
</feature>
<dbReference type="EMBL" id="HBKN01048095">
    <property type="protein sequence ID" value="CAE2338289.1"/>
    <property type="molecule type" value="Transcribed_RNA"/>
</dbReference>
<dbReference type="AlphaFoldDB" id="A0A7S4UJQ3"/>
<accession>A0A7S4UJQ3</accession>
<dbReference type="Gene3D" id="1.25.40.10">
    <property type="entry name" value="Tetratricopeptide repeat domain"/>
    <property type="match status" value="2"/>
</dbReference>
<proteinExistence type="predicted"/>
<evidence type="ECO:0000256" key="1">
    <source>
        <dbReference type="PROSITE-ProRule" id="PRU00339"/>
    </source>
</evidence>
<dbReference type="PANTHER" id="PTHR12092:SF16">
    <property type="entry name" value="PH DOMAIN-CONTAINING PROTEIN"/>
    <property type="match status" value="1"/>
</dbReference>
<dbReference type="Pfam" id="PF13181">
    <property type="entry name" value="TPR_8"/>
    <property type="match status" value="1"/>
</dbReference>
<feature type="repeat" description="TPR" evidence="1">
    <location>
        <begin position="65"/>
        <end position="98"/>
    </location>
</feature>
<dbReference type="InterPro" id="IPR001849">
    <property type="entry name" value="PH_domain"/>
</dbReference>
<dbReference type="PROSITE" id="PS50005">
    <property type="entry name" value="TPR"/>
    <property type="match status" value="1"/>
</dbReference>
<dbReference type="Gene3D" id="2.30.29.30">
    <property type="entry name" value="Pleckstrin-homology domain (PH domain)/Phosphotyrosine-binding domain (PTB)"/>
    <property type="match status" value="2"/>
</dbReference>
<feature type="domain" description="PH" evidence="3">
    <location>
        <begin position="419"/>
        <end position="519"/>
    </location>
</feature>
<dbReference type="SUPFAM" id="SSF50729">
    <property type="entry name" value="PH domain-like"/>
    <property type="match status" value="2"/>
</dbReference>
<name>A0A7S4UJQ3_GUITH</name>
<organism evidence="4">
    <name type="scientific">Guillardia theta</name>
    <name type="common">Cryptophyte</name>
    <name type="synonym">Cryptomonas phi</name>
    <dbReference type="NCBI Taxonomy" id="55529"/>
    <lineage>
        <taxon>Eukaryota</taxon>
        <taxon>Cryptophyceae</taxon>
        <taxon>Pyrenomonadales</taxon>
        <taxon>Geminigeraceae</taxon>
        <taxon>Guillardia</taxon>
    </lineage>
</organism>
<keyword evidence="1" id="KW-0802">TPR repeat</keyword>
<sequence>MSLAPIVSPNMEVKLNLNQSSFIRGKEQLDNAKLHVQAEKLISEKRLEEASEIFCRILCNNETDVKALHSLAVINHRTGQFDAARTLYLHALKVDPERPKIIFNLGRLEHEVKRRDAAKMHYETALSMECDQELKCSTLAYLGLLLLEDFDDLYGAEECFEKSLVLNPKHVRTLDHQSALLVRQDRRDEAALLHEIVISLSPEHRKCWCPYFNSLFDGRLVKKCDTGRVSSFSFTEKMQSRWKDSPPDTPSPSVSESPRGSSTIQRSSSLTNLFSWESNQRQNNSQKMLPNDMTSSTMHEGWLKKRGWFNTAWQGRYFVLRQNRSLDYYANSDSYQNGLSPRGTILLSGCNVERDKDDSSVFVIRDNVKKRTYECRCSDEFQMKSWIDHLKQIVEDDRRKAIDRRPTIFTEEESAKKGSPKYTGWMKKRGWYNSSWRDRFFVLSGTSLEYYVSSDAFAAGQDPQGCISLKSCLAQPKAGSGNHWELTIRDNMKRRTFECACVSETDRSKWILAIESCNK</sequence>
<dbReference type="SUPFAM" id="SSF48452">
    <property type="entry name" value="TPR-like"/>
    <property type="match status" value="1"/>
</dbReference>
<dbReference type="PROSITE" id="PS50003">
    <property type="entry name" value="PH_DOMAIN"/>
    <property type="match status" value="2"/>
</dbReference>
<dbReference type="InterPro" id="IPR037370">
    <property type="entry name" value="Pleckstrin"/>
</dbReference>
<dbReference type="GO" id="GO:0005886">
    <property type="term" value="C:plasma membrane"/>
    <property type="evidence" value="ECO:0007669"/>
    <property type="project" value="TreeGrafter"/>
</dbReference>
<protein>
    <recommendedName>
        <fullName evidence="3">PH domain-containing protein</fullName>
    </recommendedName>
</protein>
<dbReference type="Pfam" id="PF00169">
    <property type="entry name" value="PH"/>
    <property type="match status" value="2"/>
</dbReference>
<dbReference type="PANTHER" id="PTHR12092">
    <property type="entry name" value="PLECKSTRIN"/>
    <property type="match status" value="1"/>
</dbReference>
<reference evidence="4" key="1">
    <citation type="submission" date="2021-01" db="EMBL/GenBank/DDBJ databases">
        <authorList>
            <person name="Corre E."/>
            <person name="Pelletier E."/>
            <person name="Niang G."/>
            <person name="Scheremetjew M."/>
            <person name="Finn R."/>
            <person name="Kale V."/>
            <person name="Holt S."/>
            <person name="Cochrane G."/>
            <person name="Meng A."/>
            <person name="Brown T."/>
            <person name="Cohen L."/>
        </authorList>
    </citation>
    <scope>NUCLEOTIDE SEQUENCE</scope>
    <source>
        <strain evidence="4">CCMP 2712</strain>
    </source>
</reference>
<dbReference type="GO" id="GO:0030036">
    <property type="term" value="P:actin cytoskeleton organization"/>
    <property type="evidence" value="ECO:0007669"/>
    <property type="project" value="TreeGrafter"/>
</dbReference>
<evidence type="ECO:0000259" key="3">
    <source>
        <dbReference type="PROSITE" id="PS50003"/>
    </source>
</evidence>
<dbReference type="SMART" id="SM00028">
    <property type="entry name" value="TPR"/>
    <property type="match status" value="4"/>
</dbReference>
<dbReference type="InterPro" id="IPR011993">
    <property type="entry name" value="PH-like_dom_sf"/>
</dbReference>
<evidence type="ECO:0000313" key="4">
    <source>
        <dbReference type="EMBL" id="CAE2338289.1"/>
    </source>
</evidence>